<accession>A0A318MH77</accession>
<dbReference type="EMBL" id="MASU01000001">
    <property type="protein sequence ID" value="PXY38520.1"/>
    <property type="molecule type" value="Genomic_DNA"/>
</dbReference>
<dbReference type="AlphaFoldDB" id="A0A318MH77"/>
<dbReference type="Gene3D" id="3.30.1310.10">
    <property type="entry name" value="Nucleoid-associated protein YbaB-like domain"/>
    <property type="match status" value="1"/>
</dbReference>
<gene>
    <name evidence="2" type="ORF">BA062_01915</name>
</gene>
<sequence>MTIAGNAASATVTSRDGLVRATVDSTGTLTGLEFAPTAFDGNDPASLARTVLDVVRQGTSRAQQHEPSAPAPPPVPPRPTPRRNRHVRQV</sequence>
<dbReference type="Pfam" id="PF02575">
    <property type="entry name" value="YbaB_DNA_bd"/>
    <property type="match status" value="1"/>
</dbReference>
<dbReference type="InterPro" id="IPR036894">
    <property type="entry name" value="YbaB-like_sf"/>
</dbReference>
<feature type="region of interest" description="Disordered" evidence="1">
    <location>
        <begin position="57"/>
        <end position="90"/>
    </location>
</feature>
<dbReference type="GO" id="GO:0003677">
    <property type="term" value="F:DNA binding"/>
    <property type="evidence" value="ECO:0007669"/>
    <property type="project" value="InterPro"/>
</dbReference>
<proteinExistence type="predicted"/>
<dbReference type="OrthoDB" id="3696434at2"/>
<keyword evidence="3" id="KW-1185">Reference proteome</keyword>
<dbReference type="RefSeq" id="WP_110334251.1">
    <property type="nucleotide sequence ID" value="NZ_JBHVKT010000002.1"/>
</dbReference>
<reference evidence="2 3" key="1">
    <citation type="submission" date="2016-07" db="EMBL/GenBank/DDBJ databases">
        <title>Draft genome sequence of Prauserella sp. YIM 121212, isolated from alkaline soil.</title>
        <authorList>
            <person name="Ruckert C."/>
            <person name="Albersmeier A."/>
            <person name="Jiang C.-L."/>
            <person name="Jiang Y."/>
            <person name="Kalinowski J."/>
            <person name="Schneider O."/>
            <person name="Winkler A."/>
            <person name="Zotchev S.B."/>
        </authorList>
    </citation>
    <scope>NUCLEOTIDE SEQUENCE [LARGE SCALE GENOMIC DNA]</scope>
    <source>
        <strain evidence="2 3">YIM 121212</strain>
    </source>
</reference>
<feature type="compositionally biased region" description="Pro residues" evidence="1">
    <location>
        <begin position="69"/>
        <end position="79"/>
    </location>
</feature>
<name>A0A318MH77_9PSEU</name>
<protein>
    <recommendedName>
        <fullName evidence="4">YbaB/EbfC DNA-binding family protein</fullName>
    </recommendedName>
</protein>
<evidence type="ECO:0008006" key="4">
    <source>
        <dbReference type="Google" id="ProtNLM"/>
    </source>
</evidence>
<dbReference type="InterPro" id="IPR004401">
    <property type="entry name" value="YbaB/EbfC"/>
</dbReference>
<dbReference type="SUPFAM" id="SSF82607">
    <property type="entry name" value="YbaB-like"/>
    <property type="match status" value="1"/>
</dbReference>
<comment type="caution">
    <text evidence="2">The sequence shown here is derived from an EMBL/GenBank/DDBJ whole genome shotgun (WGS) entry which is preliminary data.</text>
</comment>
<dbReference type="Proteomes" id="UP000247892">
    <property type="component" value="Unassembled WGS sequence"/>
</dbReference>
<organism evidence="2 3">
    <name type="scientific">Prauserella flavalba</name>
    <dbReference type="NCBI Taxonomy" id="1477506"/>
    <lineage>
        <taxon>Bacteria</taxon>
        <taxon>Bacillati</taxon>
        <taxon>Actinomycetota</taxon>
        <taxon>Actinomycetes</taxon>
        <taxon>Pseudonocardiales</taxon>
        <taxon>Pseudonocardiaceae</taxon>
        <taxon>Prauserella</taxon>
    </lineage>
</organism>
<evidence type="ECO:0000313" key="3">
    <source>
        <dbReference type="Proteomes" id="UP000247892"/>
    </source>
</evidence>
<feature type="compositionally biased region" description="Basic residues" evidence="1">
    <location>
        <begin position="80"/>
        <end position="90"/>
    </location>
</feature>
<evidence type="ECO:0000256" key="1">
    <source>
        <dbReference type="SAM" id="MobiDB-lite"/>
    </source>
</evidence>
<feature type="compositionally biased region" description="Polar residues" evidence="1">
    <location>
        <begin position="57"/>
        <end position="66"/>
    </location>
</feature>
<evidence type="ECO:0000313" key="2">
    <source>
        <dbReference type="EMBL" id="PXY38520.1"/>
    </source>
</evidence>